<sequence>MAHEGRRGDGHICMFGAAPSGQCALTRRGPPADPHGRVHCYCSRRQNSRREPIPTGVGDRRAPSIAYPDGDADTSIPPMTSRGVQPSKARRVFKRPQTRRDPASYQHPPPRYRAPGYLRQAPPRPAVPGRRCSVLDTPTAVSSCMSDVDRWNETARSVRIASWKPTDPGAHLPRSIGKLGHSDWHSHGRTPQRPSGTNGQPLLCTRERGFLRKANTTDVSTAAAAVPPPSASYPTAAPPTVDRLGGDGTRPTTARSVSREVRRGALWPRPRAWPGHSTAGRLEMRGRHEDGFASPSVCAHISRGGDHSDTLPFYAPPLLAAIVRACAS</sequence>
<proteinExistence type="predicted"/>
<feature type="region of interest" description="Disordered" evidence="1">
    <location>
        <begin position="164"/>
        <end position="201"/>
    </location>
</feature>
<evidence type="ECO:0000256" key="1">
    <source>
        <dbReference type="SAM" id="MobiDB-lite"/>
    </source>
</evidence>
<reference evidence="2 3" key="1">
    <citation type="journal article" date="2012" name="Appl. Environ. Microbiol.">
        <title>Short-read sequencing for genomic analysis of the brown rot fungus Fibroporia radiculosa.</title>
        <authorList>
            <person name="Tang J.D."/>
            <person name="Perkins A.D."/>
            <person name="Sonstegard T.S."/>
            <person name="Schroeder S.G."/>
            <person name="Burgess S.C."/>
            <person name="Diehl S.V."/>
        </authorList>
    </citation>
    <scope>NUCLEOTIDE SEQUENCE [LARGE SCALE GENOMIC DNA]</scope>
    <source>
        <strain evidence="2 3">TFFH 294</strain>
    </source>
</reference>
<feature type="compositionally biased region" description="Basic and acidic residues" evidence="1">
    <location>
        <begin position="48"/>
        <end position="62"/>
    </location>
</feature>
<dbReference type="RefSeq" id="XP_012178467.1">
    <property type="nucleotide sequence ID" value="XM_012323077.1"/>
</dbReference>
<evidence type="ECO:0000313" key="2">
    <source>
        <dbReference type="EMBL" id="CCL99184.1"/>
    </source>
</evidence>
<organism evidence="2 3">
    <name type="scientific">Fibroporia radiculosa</name>
    <dbReference type="NCBI Taxonomy" id="599839"/>
    <lineage>
        <taxon>Eukaryota</taxon>
        <taxon>Fungi</taxon>
        <taxon>Dikarya</taxon>
        <taxon>Basidiomycota</taxon>
        <taxon>Agaricomycotina</taxon>
        <taxon>Agaricomycetes</taxon>
        <taxon>Polyporales</taxon>
        <taxon>Fibroporiaceae</taxon>
        <taxon>Fibroporia</taxon>
    </lineage>
</organism>
<dbReference type="AlphaFoldDB" id="J4H0Z0"/>
<dbReference type="EMBL" id="HE796919">
    <property type="protein sequence ID" value="CCL99184.1"/>
    <property type="molecule type" value="Genomic_DNA"/>
</dbReference>
<feature type="compositionally biased region" description="Low complexity" evidence="1">
    <location>
        <begin position="232"/>
        <end position="241"/>
    </location>
</feature>
<dbReference type="Proteomes" id="UP000006352">
    <property type="component" value="Unassembled WGS sequence"/>
</dbReference>
<feature type="region of interest" description="Disordered" evidence="1">
    <location>
        <begin position="45"/>
        <end position="118"/>
    </location>
</feature>
<feature type="region of interest" description="Disordered" evidence="1">
    <location>
        <begin position="221"/>
        <end position="259"/>
    </location>
</feature>
<dbReference type="GeneID" id="24094095"/>
<evidence type="ECO:0000313" key="3">
    <source>
        <dbReference type="Proteomes" id="UP000006352"/>
    </source>
</evidence>
<gene>
    <name evidence="2" type="ORF">FIBRA_01199</name>
</gene>
<protein>
    <submittedName>
        <fullName evidence="2">Uncharacterized protein</fullName>
    </submittedName>
</protein>
<name>J4H0Z0_9APHY</name>
<keyword evidence="3" id="KW-1185">Reference proteome</keyword>
<dbReference type="HOGENOM" id="CLU_847394_0_0_1"/>
<feature type="compositionally biased region" description="Basic residues" evidence="1">
    <location>
        <begin position="88"/>
        <end position="97"/>
    </location>
</feature>
<accession>J4H0Z0</accession>
<dbReference type="InParanoid" id="J4H0Z0"/>